<gene>
    <name evidence="11" type="ORF">ACFOHJ_16765</name>
</gene>
<organism evidence="11 12">
    <name type="scientific">Aquamicrobium soli</name>
    <dbReference type="NCBI Taxonomy" id="1811518"/>
    <lineage>
        <taxon>Bacteria</taxon>
        <taxon>Pseudomonadati</taxon>
        <taxon>Pseudomonadota</taxon>
        <taxon>Alphaproteobacteria</taxon>
        <taxon>Hyphomicrobiales</taxon>
        <taxon>Phyllobacteriaceae</taxon>
        <taxon>Aquamicrobium</taxon>
    </lineage>
</organism>
<dbReference type="Pfam" id="PF00528">
    <property type="entry name" value="BPD_transp_1"/>
    <property type="match status" value="1"/>
</dbReference>
<name>A0ABV7KC44_9HYPH</name>
<feature type="transmembrane region" description="Helical" evidence="9">
    <location>
        <begin position="366"/>
        <end position="387"/>
    </location>
</feature>
<keyword evidence="3 9" id="KW-0813">Transport</keyword>
<keyword evidence="5 9" id="KW-0812">Transmembrane</keyword>
<comment type="subcellular location">
    <subcellularLocation>
        <location evidence="1">Cell inner membrane</location>
        <topology evidence="1">Multi-pass membrane protein</topology>
    </subcellularLocation>
    <subcellularLocation>
        <location evidence="9">Cell membrane</location>
        <topology evidence="9">Multi-pass membrane protein</topology>
    </subcellularLocation>
</comment>
<feature type="transmembrane region" description="Helical" evidence="9">
    <location>
        <begin position="134"/>
        <end position="155"/>
    </location>
</feature>
<feature type="transmembrane region" description="Helical" evidence="9">
    <location>
        <begin position="88"/>
        <end position="113"/>
    </location>
</feature>
<comment type="similarity">
    <text evidence="2">Belongs to the binding-protein-dependent transport system permease family. HisMQ subfamily.</text>
</comment>
<dbReference type="Proteomes" id="UP001595583">
    <property type="component" value="Unassembled WGS sequence"/>
</dbReference>
<evidence type="ECO:0000256" key="8">
    <source>
        <dbReference type="ARBA" id="ARBA00023136"/>
    </source>
</evidence>
<dbReference type="InterPro" id="IPR000515">
    <property type="entry name" value="MetI-like"/>
</dbReference>
<reference evidence="12" key="1">
    <citation type="journal article" date="2019" name="Int. J. Syst. Evol. Microbiol.">
        <title>The Global Catalogue of Microorganisms (GCM) 10K type strain sequencing project: providing services to taxonomists for standard genome sequencing and annotation.</title>
        <authorList>
            <consortium name="The Broad Institute Genomics Platform"/>
            <consortium name="The Broad Institute Genome Sequencing Center for Infectious Disease"/>
            <person name="Wu L."/>
            <person name="Ma J."/>
        </authorList>
    </citation>
    <scope>NUCLEOTIDE SEQUENCE [LARGE SCALE GENOMIC DNA]</scope>
    <source>
        <strain evidence="12">KCTC 52165</strain>
    </source>
</reference>
<dbReference type="PANTHER" id="PTHR30614">
    <property type="entry name" value="MEMBRANE COMPONENT OF AMINO ACID ABC TRANSPORTER"/>
    <property type="match status" value="1"/>
</dbReference>
<keyword evidence="8 9" id="KW-0472">Membrane</keyword>
<evidence type="ECO:0000256" key="9">
    <source>
        <dbReference type="RuleBase" id="RU363032"/>
    </source>
</evidence>
<evidence type="ECO:0000256" key="7">
    <source>
        <dbReference type="ARBA" id="ARBA00022989"/>
    </source>
</evidence>
<accession>A0ABV7KC44</accession>
<evidence type="ECO:0000256" key="2">
    <source>
        <dbReference type="ARBA" id="ARBA00010072"/>
    </source>
</evidence>
<proteinExistence type="inferred from homology"/>
<dbReference type="RefSeq" id="WP_378222413.1">
    <property type="nucleotide sequence ID" value="NZ_JBHRTK010000016.1"/>
</dbReference>
<feature type="transmembrane region" description="Helical" evidence="9">
    <location>
        <begin position="26"/>
        <end position="44"/>
    </location>
</feature>
<dbReference type="Gene3D" id="1.10.3720.10">
    <property type="entry name" value="MetI-like"/>
    <property type="match status" value="2"/>
</dbReference>
<feature type="domain" description="ABC transmembrane type-1" evidence="10">
    <location>
        <begin position="92"/>
        <end position="384"/>
    </location>
</feature>
<evidence type="ECO:0000256" key="1">
    <source>
        <dbReference type="ARBA" id="ARBA00004429"/>
    </source>
</evidence>
<dbReference type="EMBL" id="JBHRTK010000016">
    <property type="protein sequence ID" value="MFC3207879.1"/>
    <property type="molecule type" value="Genomic_DNA"/>
</dbReference>
<dbReference type="SUPFAM" id="SSF161098">
    <property type="entry name" value="MetI-like"/>
    <property type="match status" value="2"/>
</dbReference>
<protein>
    <submittedName>
        <fullName evidence="11">Amino acid ABC transporter permease</fullName>
    </submittedName>
</protein>
<evidence type="ECO:0000313" key="12">
    <source>
        <dbReference type="Proteomes" id="UP001595583"/>
    </source>
</evidence>
<keyword evidence="12" id="KW-1185">Reference proteome</keyword>
<feature type="transmembrane region" description="Helical" evidence="9">
    <location>
        <begin position="224"/>
        <end position="245"/>
    </location>
</feature>
<evidence type="ECO:0000256" key="6">
    <source>
        <dbReference type="ARBA" id="ARBA00022970"/>
    </source>
</evidence>
<feature type="transmembrane region" description="Helical" evidence="9">
    <location>
        <begin position="265"/>
        <end position="284"/>
    </location>
</feature>
<evidence type="ECO:0000256" key="3">
    <source>
        <dbReference type="ARBA" id="ARBA00022448"/>
    </source>
</evidence>
<comment type="caution">
    <text evidence="11">The sequence shown here is derived from an EMBL/GenBank/DDBJ whole genome shotgun (WGS) entry which is preliminary data.</text>
</comment>
<dbReference type="NCBIfam" id="TIGR01726">
    <property type="entry name" value="HEQRo_perm_3TM"/>
    <property type="match status" value="1"/>
</dbReference>
<keyword evidence="6" id="KW-0029">Amino-acid transport</keyword>
<dbReference type="InterPro" id="IPR043429">
    <property type="entry name" value="ArtM/GltK/GlnP/TcyL/YhdX-like"/>
</dbReference>
<dbReference type="CDD" id="cd06261">
    <property type="entry name" value="TM_PBP2"/>
    <property type="match status" value="1"/>
</dbReference>
<keyword evidence="7 9" id="KW-1133">Transmembrane helix</keyword>
<keyword evidence="4" id="KW-1003">Cell membrane</keyword>
<dbReference type="PANTHER" id="PTHR30614:SF37">
    <property type="entry name" value="AMINO-ACID ABC TRANSPORTER PERMEASE PROTEIN YHDX-RELATED"/>
    <property type="match status" value="1"/>
</dbReference>
<evidence type="ECO:0000256" key="4">
    <source>
        <dbReference type="ARBA" id="ARBA00022475"/>
    </source>
</evidence>
<evidence type="ECO:0000313" key="11">
    <source>
        <dbReference type="EMBL" id="MFC3207879.1"/>
    </source>
</evidence>
<dbReference type="InterPro" id="IPR035906">
    <property type="entry name" value="MetI-like_sf"/>
</dbReference>
<evidence type="ECO:0000256" key="5">
    <source>
        <dbReference type="ARBA" id="ARBA00022692"/>
    </source>
</evidence>
<dbReference type="InterPro" id="IPR010065">
    <property type="entry name" value="AA_ABC_transptr_permease_3TM"/>
</dbReference>
<feature type="transmembrane region" description="Helical" evidence="9">
    <location>
        <begin position="188"/>
        <end position="204"/>
    </location>
</feature>
<evidence type="ECO:0000259" key="10">
    <source>
        <dbReference type="PROSITE" id="PS50928"/>
    </source>
</evidence>
<sequence length="396" mass="43247">MASQGILDGGKASRGSFINDPKVRGIFFQLLVVVLLVAASWWIVNNVIDNLRRSNIASGFGFLNSRAGFDIAESPIAYSSDSTYGRALLVGFLNTLIVAAAGIVTATIIGFIVGIGRLSHNWLIRKICTVYIEVFRNIPPLLVIFFWYFGVLSVLPGARDSIHLPLESFLNNRGFYFPRPVWGEGSELILLALAIGVILAFFMARRARQRQMATGQTFPVFRTALALIVGLPVLAFVLSGFPLSFDVPKQSTFNLTGGFQIKPEFLSLYLALSFYTASFIAEIVRAGILGVSKGQTEAAESLGLRARQTLRLVVVPQAMRIIIPPLTSQYLNLTKNSSLAIAIGYPDLVATGGTVLNQTGQAIEIVVIWMVVYLAISLVTSAFMNWFNAKMALVER</sequence>
<dbReference type="PROSITE" id="PS50928">
    <property type="entry name" value="ABC_TM1"/>
    <property type="match status" value="1"/>
</dbReference>